<evidence type="ECO:0000256" key="3">
    <source>
        <dbReference type="PROSITE-ProRule" id="PRU00235"/>
    </source>
</evidence>
<evidence type="ECO:0000256" key="2">
    <source>
        <dbReference type="ARBA" id="ARBA00022737"/>
    </source>
</evidence>
<organism evidence="6">
    <name type="scientific">Skeletonema marinoi</name>
    <dbReference type="NCBI Taxonomy" id="267567"/>
    <lineage>
        <taxon>Eukaryota</taxon>
        <taxon>Sar</taxon>
        <taxon>Stramenopiles</taxon>
        <taxon>Ochrophyta</taxon>
        <taxon>Bacillariophyta</taxon>
        <taxon>Coscinodiscophyceae</taxon>
        <taxon>Thalassiosirophycidae</taxon>
        <taxon>Thalassiosirales</taxon>
        <taxon>Skeletonemataceae</taxon>
        <taxon>Skeletonema</taxon>
        <taxon>Skeletonema marinoi-dohrnii complex</taxon>
    </lineage>
</organism>
<dbReference type="PANTHER" id="PTHR45982">
    <property type="entry name" value="REGULATOR OF CHROMOSOME CONDENSATION"/>
    <property type="match status" value="1"/>
</dbReference>
<name>A0A7S2M1A2_9STRA</name>
<dbReference type="Pfam" id="PF25390">
    <property type="entry name" value="WD40_RLD"/>
    <property type="match status" value="1"/>
</dbReference>
<dbReference type="Gene3D" id="2.130.10.30">
    <property type="entry name" value="Regulator of chromosome condensation 1/beta-lactamase-inhibitor protein II"/>
    <property type="match status" value="1"/>
</dbReference>
<dbReference type="AlphaFoldDB" id="A0A7S2M1A2"/>
<dbReference type="InterPro" id="IPR000408">
    <property type="entry name" value="Reg_chr_condens"/>
</dbReference>
<protein>
    <recommendedName>
        <fullName evidence="5">RCC1-like domain-containing protein</fullName>
    </recommendedName>
</protein>
<feature type="region of interest" description="Disordered" evidence="4">
    <location>
        <begin position="1"/>
        <end position="79"/>
    </location>
</feature>
<keyword evidence="1" id="KW-0344">Guanine-nucleotide releasing factor</keyword>
<sequence length="640" mass="69545">MPPSNKRSRDDGGSDEQRISKGTKLGAFSFPSHNVPNETASPDGPDRLLASSSSGANTTTSSSTSNRSNRAPASKNRNERERIYFEKMAELNFNAAALAKSKLESGDISRDGFYTNFAHRYKDEAAKIARQFKRDHGDVAVCGSGEAGQLGMSESILGSRKFKLNASLRNQNINQIAAGGMHVVALDENGKVYTWGCSDEGSLGLLEPNEDGFLPSVVTGFYPSQYGPNGTEGLLDAAGKLLPFEQRPEANIVQVFAGNTQSLALCSKGNVYSWGSLKDNEGRYFREVPPKDDPRPQISPRDLAKVENGDEELEYLQVPRGKNNYPVHVVQLPTRVTALSTGENCNAALLEDHTIVTWGIDLQGEMSRPVCKLSKKTDNQLIIKEHLTPHPVQWAGPALKRTVLQVSCGGWHLLVASREGNNQLCVYSSGLNNYGQLGHGMCQGESGLVEDNKNREKLTKVEFFEGKGIETVEGGYHGSYFVGGCGKKMYVCGRGDYGQLGIALEQSPIGYFVSTPVRVPLVYDVKTQGNISDPTKNCIVEETIDEDEQPEIEQVAAGSSAHHVIVITKQGDVYSWGFGESGQLGQNRENSSIEEADITLPQKMSLVTKKKVSYKIKYASSGGQHSAVIISTSDSFGQQV</sequence>
<evidence type="ECO:0000256" key="1">
    <source>
        <dbReference type="ARBA" id="ARBA00022658"/>
    </source>
</evidence>
<dbReference type="InterPro" id="IPR058923">
    <property type="entry name" value="RCC1-like_dom"/>
</dbReference>
<gene>
    <name evidence="6" type="ORF">SMAR0320_LOCUS17743</name>
</gene>
<accession>A0A7S2M1A2</accession>
<feature type="compositionally biased region" description="Polar residues" evidence="4">
    <location>
        <begin position="31"/>
        <end position="40"/>
    </location>
</feature>
<dbReference type="SUPFAM" id="SSF50985">
    <property type="entry name" value="RCC1/BLIP-II"/>
    <property type="match status" value="1"/>
</dbReference>
<keyword evidence="2" id="KW-0677">Repeat</keyword>
<dbReference type="GO" id="GO:0005085">
    <property type="term" value="F:guanyl-nucleotide exchange factor activity"/>
    <property type="evidence" value="ECO:0007669"/>
    <property type="project" value="TreeGrafter"/>
</dbReference>
<dbReference type="InterPro" id="IPR009091">
    <property type="entry name" value="RCC1/BLIP-II"/>
</dbReference>
<evidence type="ECO:0000256" key="4">
    <source>
        <dbReference type="SAM" id="MobiDB-lite"/>
    </source>
</evidence>
<evidence type="ECO:0000259" key="5">
    <source>
        <dbReference type="Pfam" id="PF25390"/>
    </source>
</evidence>
<feature type="domain" description="RCC1-like" evidence="5">
    <location>
        <begin position="139"/>
        <end position="628"/>
    </location>
</feature>
<feature type="repeat" description="RCC1" evidence="3">
    <location>
        <begin position="137"/>
        <end position="189"/>
    </location>
</feature>
<reference evidence="6" key="1">
    <citation type="submission" date="2021-01" db="EMBL/GenBank/DDBJ databases">
        <authorList>
            <person name="Corre E."/>
            <person name="Pelletier E."/>
            <person name="Niang G."/>
            <person name="Scheremetjew M."/>
            <person name="Finn R."/>
            <person name="Kale V."/>
            <person name="Holt S."/>
            <person name="Cochrane G."/>
            <person name="Meng A."/>
            <person name="Brown T."/>
            <person name="Cohen L."/>
        </authorList>
    </citation>
    <scope>NUCLEOTIDE SEQUENCE</scope>
    <source>
        <strain evidence="6">SM1012Den-03</strain>
    </source>
</reference>
<feature type="compositionally biased region" description="Basic and acidic residues" evidence="4">
    <location>
        <begin position="7"/>
        <end position="19"/>
    </location>
</feature>
<dbReference type="PANTHER" id="PTHR45982:SF1">
    <property type="entry name" value="REGULATOR OF CHROMOSOME CONDENSATION"/>
    <property type="match status" value="1"/>
</dbReference>
<proteinExistence type="predicted"/>
<dbReference type="EMBL" id="HBGZ01025007">
    <property type="protein sequence ID" value="CAD9620539.1"/>
    <property type="molecule type" value="Transcribed_RNA"/>
</dbReference>
<evidence type="ECO:0000313" key="6">
    <source>
        <dbReference type="EMBL" id="CAD9620539.1"/>
    </source>
</evidence>
<feature type="repeat" description="RCC1" evidence="3">
    <location>
        <begin position="190"/>
        <end position="268"/>
    </location>
</feature>
<dbReference type="GO" id="GO:0005737">
    <property type="term" value="C:cytoplasm"/>
    <property type="evidence" value="ECO:0007669"/>
    <property type="project" value="TreeGrafter"/>
</dbReference>
<feature type="repeat" description="RCC1" evidence="3">
    <location>
        <begin position="571"/>
        <end position="632"/>
    </location>
</feature>
<dbReference type="PROSITE" id="PS50012">
    <property type="entry name" value="RCC1_3"/>
    <property type="match status" value="3"/>
</dbReference>
<feature type="compositionally biased region" description="Low complexity" evidence="4">
    <location>
        <begin position="50"/>
        <end position="74"/>
    </location>
</feature>
<dbReference type="InterPro" id="IPR051553">
    <property type="entry name" value="Ran_GTPase-activating"/>
</dbReference>
<dbReference type="PRINTS" id="PR00633">
    <property type="entry name" value="RCCNDNSATION"/>
</dbReference>